<dbReference type="GO" id="GO:0016787">
    <property type="term" value="F:hydrolase activity"/>
    <property type="evidence" value="ECO:0007669"/>
    <property type="project" value="UniProtKB-KW"/>
</dbReference>
<gene>
    <name evidence="2" type="primary">rutD</name>
    <name evidence="2" type="ORF">LAUMK136_02158</name>
</gene>
<evidence type="ECO:0000259" key="1">
    <source>
        <dbReference type="Pfam" id="PF12697"/>
    </source>
</evidence>
<dbReference type="InterPro" id="IPR000073">
    <property type="entry name" value="AB_hydrolase_1"/>
</dbReference>
<dbReference type="RefSeq" id="WP_244604979.1">
    <property type="nucleotide sequence ID" value="NZ_UPHP01000048.1"/>
</dbReference>
<sequence length="290" mass="31285">MTDRTDAFVSTSLGRLYVARRGAGPVTVCWHSLFLDSGSWAALTDELAALAPHRAVVTVDGPSHGRSEPVHRDFTFDECAHAAGEVLDGLGIAEPVDWVGNAWGGHVGLLLAATQPRRIRTLTTIGTPVPALSTRFRWTKAWPLVALYRWSGPTRFLSAALSDALLGPEVLAAQPDQASAVIDAFRCADRTGMLHAMRSMMLKRPDLSGYLPRVSVPTLMLAARDDDEGWPLHQAEAACTSMRNARAGVLSGSARVAPLLLDAELIARTLLDFWSEVAQDPAHDVETFGQ</sequence>
<evidence type="ECO:0000313" key="2">
    <source>
        <dbReference type="EMBL" id="VBA37857.1"/>
    </source>
</evidence>
<evidence type="ECO:0000313" key="3">
    <source>
        <dbReference type="Proteomes" id="UP000273307"/>
    </source>
</evidence>
<feature type="domain" description="AB hydrolase-1" evidence="1">
    <location>
        <begin position="28"/>
        <end position="237"/>
    </location>
</feature>
<dbReference type="InterPro" id="IPR050266">
    <property type="entry name" value="AB_hydrolase_sf"/>
</dbReference>
<dbReference type="SUPFAM" id="SSF53474">
    <property type="entry name" value="alpha/beta-Hydrolases"/>
    <property type="match status" value="1"/>
</dbReference>
<dbReference type="Proteomes" id="UP000273307">
    <property type="component" value="Unassembled WGS sequence"/>
</dbReference>
<keyword evidence="3" id="KW-1185">Reference proteome</keyword>
<dbReference type="EMBL" id="UPHP01000048">
    <property type="protein sequence ID" value="VBA37857.1"/>
    <property type="molecule type" value="Genomic_DNA"/>
</dbReference>
<organism evidence="2 3">
    <name type="scientific">Mycobacterium attenuatum</name>
    <dbReference type="NCBI Taxonomy" id="2341086"/>
    <lineage>
        <taxon>Bacteria</taxon>
        <taxon>Bacillati</taxon>
        <taxon>Actinomycetota</taxon>
        <taxon>Actinomycetes</taxon>
        <taxon>Mycobacteriales</taxon>
        <taxon>Mycobacteriaceae</taxon>
        <taxon>Mycobacterium</taxon>
    </lineage>
</organism>
<reference evidence="2 3" key="1">
    <citation type="submission" date="2018-09" db="EMBL/GenBank/DDBJ databases">
        <authorList>
            <person name="Tagini F."/>
        </authorList>
    </citation>
    <scope>NUCLEOTIDE SEQUENCE [LARGE SCALE GENOMIC DNA]</scope>
    <source>
        <strain evidence="2 3">MK136</strain>
    </source>
</reference>
<accession>A0A498PY21</accession>
<keyword evidence="2" id="KW-0378">Hydrolase</keyword>
<name>A0A498PY21_9MYCO</name>
<dbReference type="Gene3D" id="3.40.50.1820">
    <property type="entry name" value="alpha/beta hydrolase"/>
    <property type="match status" value="1"/>
</dbReference>
<protein>
    <submittedName>
        <fullName evidence="2">Aminoacrylate hydrolase RutD</fullName>
        <ecNumber evidence="2">3.5.1.-</ecNumber>
    </submittedName>
</protein>
<proteinExistence type="predicted"/>
<dbReference type="AlphaFoldDB" id="A0A498PY21"/>
<dbReference type="EC" id="3.5.1.-" evidence="2"/>
<dbReference type="Pfam" id="PF12697">
    <property type="entry name" value="Abhydrolase_6"/>
    <property type="match status" value="1"/>
</dbReference>
<dbReference type="InterPro" id="IPR029058">
    <property type="entry name" value="AB_hydrolase_fold"/>
</dbReference>
<dbReference type="PANTHER" id="PTHR43798">
    <property type="entry name" value="MONOACYLGLYCEROL LIPASE"/>
    <property type="match status" value="1"/>
</dbReference>